<keyword evidence="2" id="KW-1185">Reference proteome</keyword>
<proteinExistence type="predicted"/>
<evidence type="ECO:0000313" key="2">
    <source>
        <dbReference type="Proteomes" id="UP000821865"/>
    </source>
</evidence>
<evidence type="ECO:0000313" key="1">
    <source>
        <dbReference type="EMBL" id="KAH7979710.1"/>
    </source>
</evidence>
<sequence>MARAPTNANRGLSEAMSGASHRKLALLLLAESDDSSLKFRIDQRGLKQQEASEASVFKQALDIMFRHPTKRPNVACFVDDVVRQYSNEEFPRHFRLPPCVATELIAGFAASPMCPTHNHGGMPAKSAEAHILCFIWGVCELYAANKTCMWDVAHRFDMAESTVYRVLHRVAEYLLTRGPTILTFPDDLEKLSTDFEKSASNPHYLSVIGPSRKPYMELKPSDNVVTATRLYQLAVWRC</sequence>
<dbReference type="EMBL" id="CM023470">
    <property type="protein sequence ID" value="KAH7979710.1"/>
    <property type="molecule type" value="Genomic_DNA"/>
</dbReference>
<organism evidence="1 2">
    <name type="scientific">Dermacentor silvarum</name>
    <name type="common">Tick</name>
    <dbReference type="NCBI Taxonomy" id="543639"/>
    <lineage>
        <taxon>Eukaryota</taxon>
        <taxon>Metazoa</taxon>
        <taxon>Ecdysozoa</taxon>
        <taxon>Arthropoda</taxon>
        <taxon>Chelicerata</taxon>
        <taxon>Arachnida</taxon>
        <taxon>Acari</taxon>
        <taxon>Parasitiformes</taxon>
        <taxon>Ixodida</taxon>
        <taxon>Ixodoidea</taxon>
        <taxon>Ixodidae</taxon>
        <taxon>Rhipicephalinae</taxon>
        <taxon>Dermacentor</taxon>
    </lineage>
</organism>
<protein>
    <submittedName>
        <fullName evidence="1">Uncharacterized protein</fullName>
    </submittedName>
</protein>
<comment type="caution">
    <text evidence="1">The sequence shown here is derived from an EMBL/GenBank/DDBJ whole genome shotgun (WGS) entry which is preliminary data.</text>
</comment>
<name>A0ACB8DYW3_DERSI</name>
<reference evidence="1" key="1">
    <citation type="submission" date="2020-05" db="EMBL/GenBank/DDBJ databases">
        <title>Large-scale comparative analyses of tick genomes elucidate their genetic diversity and vector capacities.</title>
        <authorList>
            <person name="Jia N."/>
            <person name="Wang J."/>
            <person name="Shi W."/>
            <person name="Du L."/>
            <person name="Sun Y."/>
            <person name="Zhan W."/>
            <person name="Jiang J."/>
            <person name="Wang Q."/>
            <person name="Zhang B."/>
            <person name="Ji P."/>
            <person name="Sakyi L.B."/>
            <person name="Cui X."/>
            <person name="Yuan T."/>
            <person name="Jiang B."/>
            <person name="Yang W."/>
            <person name="Lam T.T.-Y."/>
            <person name="Chang Q."/>
            <person name="Ding S."/>
            <person name="Wang X."/>
            <person name="Zhu J."/>
            <person name="Ruan X."/>
            <person name="Zhao L."/>
            <person name="Wei J."/>
            <person name="Que T."/>
            <person name="Du C."/>
            <person name="Cheng J."/>
            <person name="Dai P."/>
            <person name="Han X."/>
            <person name="Huang E."/>
            <person name="Gao Y."/>
            <person name="Liu J."/>
            <person name="Shao H."/>
            <person name="Ye R."/>
            <person name="Li L."/>
            <person name="Wei W."/>
            <person name="Wang X."/>
            <person name="Wang C."/>
            <person name="Yang T."/>
            <person name="Huo Q."/>
            <person name="Li W."/>
            <person name="Guo W."/>
            <person name="Chen H."/>
            <person name="Zhou L."/>
            <person name="Ni X."/>
            <person name="Tian J."/>
            <person name="Zhou Y."/>
            <person name="Sheng Y."/>
            <person name="Liu T."/>
            <person name="Pan Y."/>
            <person name="Xia L."/>
            <person name="Li J."/>
            <person name="Zhao F."/>
            <person name="Cao W."/>
        </authorList>
    </citation>
    <scope>NUCLEOTIDE SEQUENCE</scope>
    <source>
        <strain evidence="1">Dsil-2018</strain>
    </source>
</reference>
<dbReference type="Proteomes" id="UP000821865">
    <property type="component" value="Chromosome 1"/>
</dbReference>
<gene>
    <name evidence="1" type="ORF">HPB49_010679</name>
</gene>
<accession>A0ACB8DYW3</accession>